<accession>A0A398B559</accession>
<evidence type="ECO:0000313" key="1">
    <source>
        <dbReference type="EMBL" id="RID82916.1"/>
    </source>
</evidence>
<proteinExistence type="predicted"/>
<keyword evidence="2" id="KW-1185">Reference proteome</keyword>
<dbReference type="EMBL" id="QWVT01000030">
    <property type="protein sequence ID" value="RID82916.1"/>
    <property type="molecule type" value="Genomic_DNA"/>
</dbReference>
<dbReference type="RefSeq" id="WP_119114187.1">
    <property type="nucleotide sequence ID" value="NZ_CBCSEO010000027.1"/>
</dbReference>
<dbReference type="Proteomes" id="UP000265816">
    <property type="component" value="Unassembled WGS sequence"/>
</dbReference>
<gene>
    <name evidence="1" type="ORF">D1970_17645</name>
</gene>
<dbReference type="OrthoDB" id="2942951at2"/>
<name>A0A398B559_9BACI</name>
<evidence type="ECO:0000313" key="2">
    <source>
        <dbReference type="Proteomes" id="UP000265816"/>
    </source>
</evidence>
<dbReference type="AlphaFoldDB" id="A0A398B559"/>
<comment type="caution">
    <text evidence="1">The sequence shown here is derived from an EMBL/GenBank/DDBJ whole genome shotgun (WGS) entry which is preliminary data.</text>
</comment>
<reference evidence="1 2" key="1">
    <citation type="submission" date="2018-08" db="EMBL/GenBank/DDBJ databases">
        <title>Bacillus jemisoniae sp. nov., Bacillus chryseoplanitiae sp. nov., Bacillus resnikiae sp. nov., and Bacillus frankliniae sp. nov., isolated from Viking spacecraft and associated surfaces.</title>
        <authorList>
            <person name="Seuylemezian A."/>
            <person name="Vaishampayan P."/>
        </authorList>
    </citation>
    <scope>NUCLEOTIDE SEQUENCE [LARGE SCALE GENOMIC DNA]</scope>
    <source>
        <strain evidence="1 2">JJ-247</strain>
    </source>
</reference>
<sequence length="63" mass="7223">MVSRKILDCFCEARKTQAFYTRCLDADLTEEERDLILALIMESATVSNKISRFCSSREEGISQ</sequence>
<organism evidence="1 2">
    <name type="scientific">Mesobacillus zeae</name>
    <dbReference type="NCBI Taxonomy" id="1917180"/>
    <lineage>
        <taxon>Bacteria</taxon>
        <taxon>Bacillati</taxon>
        <taxon>Bacillota</taxon>
        <taxon>Bacilli</taxon>
        <taxon>Bacillales</taxon>
        <taxon>Bacillaceae</taxon>
        <taxon>Mesobacillus</taxon>
    </lineage>
</organism>
<protein>
    <submittedName>
        <fullName evidence="1">Uncharacterized protein</fullName>
    </submittedName>
</protein>